<dbReference type="RefSeq" id="WP_037547336.1">
    <property type="nucleotide sequence ID" value="NZ_JNUP01000059.1"/>
</dbReference>
<protein>
    <submittedName>
        <fullName evidence="1">Uncharacterized protein</fullName>
    </submittedName>
</protein>
<dbReference type="Proteomes" id="UP000029692">
    <property type="component" value="Unassembled WGS sequence"/>
</dbReference>
<evidence type="ECO:0000313" key="2">
    <source>
        <dbReference type="Proteomes" id="UP000029692"/>
    </source>
</evidence>
<sequence length="235" mass="26052">MMVNVAHKNLLLVVLFGLFLGQPGLVRAQAGTSSLDSPRYSRGFGSHFVVVTRDFDLLVYRHGRTVFQQDNLSDLIALDYANLAGGAEPELILIAADGISYIDLEASEYRRVSYSQNPTPFTSTALQNRPKTVRLFYEVSDQSAAVPLWFDHAGLMTMEDNRPRRLTQETMPSYLDDLGAQLTMPGVQSITSVMPLVSVQDVNQDGHDEILYINNSILHILTYQGQSLGRVDLSG</sequence>
<accession>A0A098QXC8</accession>
<organism evidence="1 2">
    <name type="scientific">Spirochaeta lutea</name>
    <dbReference type="NCBI Taxonomy" id="1480694"/>
    <lineage>
        <taxon>Bacteria</taxon>
        <taxon>Pseudomonadati</taxon>
        <taxon>Spirochaetota</taxon>
        <taxon>Spirochaetia</taxon>
        <taxon>Spirochaetales</taxon>
        <taxon>Spirochaetaceae</taxon>
        <taxon>Spirochaeta</taxon>
    </lineage>
</organism>
<name>A0A098QXC8_9SPIO</name>
<dbReference type="AlphaFoldDB" id="A0A098QXC8"/>
<keyword evidence="2" id="KW-1185">Reference proteome</keyword>
<reference evidence="1 2" key="1">
    <citation type="submission" date="2014-05" db="EMBL/GenBank/DDBJ databases">
        <title>De novo Genome Sequence of Spirocheata sp.</title>
        <authorList>
            <person name="Shivani Y."/>
            <person name="Subhash Y."/>
            <person name="Tushar L."/>
            <person name="Sasikala C."/>
            <person name="Ramana C.V."/>
        </authorList>
    </citation>
    <scope>NUCLEOTIDE SEQUENCE [LARGE SCALE GENOMIC DNA]</scope>
    <source>
        <strain evidence="1 2">JC230</strain>
    </source>
</reference>
<gene>
    <name evidence="1" type="ORF">DC28_07475</name>
</gene>
<comment type="caution">
    <text evidence="1">The sequence shown here is derived from an EMBL/GenBank/DDBJ whole genome shotgun (WGS) entry which is preliminary data.</text>
</comment>
<dbReference type="STRING" id="1480694.DC28_07475"/>
<evidence type="ECO:0000313" key="1">
    <source>
        <dbReference type="EMBL" id="KGE72216.1"/>
    </source>
</evidence>
<proteinExistence type="predicted"/>
<dbReference type="EMBL" id="JNUP01000059">
    <property type="protein sequence ID" value="KGE72216.1"/>
    <property type="molecule type" value="Genomic_DNA"/>
</dbReference>